<protein>
    <recommendedName>
        <fullName evidence="3">RRM domain-containing protein</fullName>
    </recommendedName>
</protein>
<dbReference type="AlphaFoldDB" id="A0A6G0LE90"/>
<dbReference type="SMART" id="SM00361">
    <property type="entry name" value="RRM_1"/>
    <property type="match status" value="1"/>
</dbReference>
<evidence type="ECO:0000256" key="1">
    <source>
        <dbReference type="PROSITE-ProRule" id="PRU00176"/>
    </source>
</evidence>
<feature type="compositionally biased region" description="Basic and acidic residues" evidence="2">
    <location>
        <begin position="181"/>
        <end position="192"/>
    </location>
</feature>
<dbReference type="InterPro" id="IPR012677">
    <property type="entry name" value="Nucleotide-bd_a/b_plait_sf"/>
</dbReference>
<sequence>MSDQGSSPRPSRSRSRSNSNSNSNSRNRSPSPHAQDEEDKAREPDQQEDTEEASRRSRSRSPAPAAKASDAPPANINNPGNNLYVANLATRVSERDLQELFAKFGRVDKCEVIVDPVTRESRGFGFVTFEDVRDAEDAVKEMNNQDVQGRKIRVEHAKRKRGHEKTPGQYLGPRLASAKYGGRERSGRDRSRDRGHRSRSRDRGGYSRRNDDRDRGRYDDRDRGRGRYDDRDRGRGGYDRDDDRRRR</sequence>
<organism evidence="4 7">
    <name type="scientific">Phytophthora fragariae</name>
    <dbReference type="NCBI Taxonomy" id="53985"/>
    <lineage>
        <taxon>Eukaryota</taxon>
        <taxon>Sar</taxon>
        <taxon>Stramenopiles</taxon>
        <taxon>Oomycota</taxon>
        <taxon>Peronosporomycetes</taxon>
        <taxon>Peronosporales</taxon>
        <taxon>Peronosporaceae</taxon>
        <taxon>Phytophthora</taxon>
    </lineage>
</organism>
<keyword evidence="1" id="KW-0694">RNA-binding</keyword>
<dbReference type="EMBL" id="QXGC01000398">
    <property type="protein sequence ID" value="KAE9237642.1"/>
    <property type="molecule type" value="Genomic_DNA"/>
</dbReference>
<evidence type="ECO:0000313" key="6">
    <source>
        <dbReference type="Proteomes" id="UP000476176"/>
    </source>
</evidence>
<dbReference type="InterPro" id="IPR035979">
    <property type="entry name" value="RBD_domain_sf"/>
</dbReference>
<feature type="domain" description="RRM" evidence="3">
    <location>
        <begin position="81"/>
        <end position="159"/>
    </location>
</feature>
<dbReference type="InterPro" id="IPR000504">
    <property type="entry name" value="RRM_dom"/>
</dbReference>
<dbReference type="PROSITE" id="PS50102">
    <property type="entry name" value="RRM"/>
    <property type="match status" value="1"/>
</dbReference>
<dbReference type="SUPFAM" id="SSF54928">
    <property type="entry name" value="RNA-binding domain, RBD"/>
    <property type="match status" value="1"/>
</dbReference>
<evidence type="ECO:0000256" key="2">
    <source>
        <dbReference type="SAM" id="MobiDB-lite"/>
    </source>
</evidence>
<feature type="compositionally biased region" description="Low complexity" evidence="2">
    <location>
        <begin position="1"/>
        <end position="32"/>
    </location>
</feature>
<dbReference type="Gene3D" id="3.30.70.330">
    <property type="match status" value="1"/>
</dbReference>
<evidence type="ECO:0000259" key="3">
    <source>
        <dbReference type="PROSITE" id="PS50102"/>
    </source>
</evidence>
<dbReference type="EMBL" id="QXFX01000405">
    <property type="protein sequence ID" value="KAE9116962.1"/>
    <property type="molecule type" value="Genomic_DNA"/>
</dbReference>
<dbReference type="Pfam" id="PF00076">
    <property type="entry name" value="RRM_1"/>
    <property type="match status" value="1"/>
</dbReference>
<accession>A0A6G0LE90</accession>
<gene>
    <name evidence="5" type="ORF">PF004_g8515</name>
    <name evidence="4" type="ORF">PF010_g8763</name>
</gene>
<name>A0A6G0LE90_9STRA</name>
<dbReference type="Proteomes" id="UP000476176">
    <property type="component" value="Unassembled WGS sequence"/>
</dbReference>
<evidence type="ECO:0000313" key="5">
    <source>
        <dbReference type="EMBL" id="KAE9237642.1"/>
    </source>
</evidence>
<feature type="region of interest" description="Disordered" evidence="2">
    <location>
        <begin position="140"/>
        <end position="247"/>
    </location>
</feature>
<dbReference type="InterPro" id="IPR050441">
    <property type="entry name" value="RBM"/>
</dbReference>
<dbReference type="InterPro" id="IPR003954">
    <property type="entry name" value="RRM_euk-type"/>
</dbReference>
<proteinExistence type="predicted"/>
<feature type="compositionally biased region" description="Low complexity" evidence="2">
    <location>
        <begin position="60"/>
        <end position="82"/>
    </location>
</feature>
<dbReference type="CDD" id="cd00590">
    <property type="entry name" value="RRM_SF"/>
    <property type="match status" value="1"/>
</dbReference>
<feature type="region of interest" description="Disordered" evidence="2">
    <location>
        <begin position="1"/>
        <end position="82"/>
    </location>
</feature>
<dbReference type="PANTHER" id="PTHR48034">
    <property type="entry name" value="TRANSFORMER-2 SEX-DETERMINING PROTEIN-RELATED"/>
    <property type="match status" value="1"/>
</dbReference>
<evidence type="ECO:0000313" key="4">
    <source>
        <dbReference type="EMBL" id="KAE9116962.1"/>
    </source>
</evidence>
<comment type="caution">
    <text evidence="4">The sequence shown here is derived from an EMBL/GenBank/DDBJ whole genome shotgun (WGS) entry which is preliminary data.</text>
</comment>
<dbReference type="GO" id="GO:0003723">
    <property type="term" value="F:RNA binding"/>
    <property type="evidence" value="ECO:0007669"/>
    <property type="project" value="UniProtKB-UniRule"/>
</dbReference>
<reference evidence="6 7" key="1">
    <citation type="submission" date="2018-09" db="EMBL/GenBank/DDBJ databases">
        <title>Genomic investigation of the strawberry pathogen Phytophthora fragariae indicates pathogenicity is determined by transcriptional variation in three key races.</title>
        <authorList>
            <person name="Adams T.M."/>
            <person name="Armitage A.D."/>
            <person name="Sobczyk M.K."/>
            <person name="Bates H.J."/>
            <person name="Dunwell J.M."/>
            <person name="Nellist C.F."/>
            <person name="Harrison R.J."/>
        </authorList>
    </citation>
    <scope>NUCLEOTIDE SEQUENCE [LARGE SCALE GENOMIC DNA]</scope>
    <source>
        <strain evidence="5 6">BC-23</strain>
        <strain evidence="4 7">ONT-3</strain>
    </source>
</reference>
<feature type="compositionally biased region" description="Basic and acidic residues" evidence="2">
    <location>
        <begin position="201"/>
        <end position="247"/>
    </location>
</feature>
<dbReference type="Proteomes" id="UP000488956">
    <property type="component" value="Unassembled WGS sequence"/>
</dbReference>
<evidence type="ECO:0000313" key="7">
    <source>
        <dbReference type="Proteomes" id="UP000488956"/>
    </source>
</evidence>
<dbReference type="SMART" id="SM00360">
    <property type="entry name" value="RRM"/>
    <property type="match status" value="1"/>
</dbReference>